<dbReference type="EMBL" id="JAAEJV010000054">
    <property type="protein sequence ID" value="MBF5059954.1"/>
    <property type="molecule type" value="Genomic_DNA"/>
</dbReference>
<dbReference type="Proteomes" id="UP001194714">
    <property type="component" value="Unassembled WGS sequence"/>
</dbReference>
<comment type="caution">
    <text evidence="1">The sequence shown here is derived from an EMBL/GenBank/DDBJ whole genome shotgun (WGS) entry which is preliminary data.</text>
</comment>
<sequence>MIFLTNIGFCNDPTKNIHFPAPAAPNGHNAVSCMDGGFSLKGEFLWWRAQMGNLDYAFKSGTTISLVPPIVASTKIREPDFSFDPGVRLSLGYDFGKERADLFLKWTYHYTDATDQTGNSRTSGSLISTKDLISENGVLVITSADSGKIQWQTRLNMFDLNMGYEYFIGPRFSVRPFMGLKGTWIDMDTAVNYQSVTGPTSSFSSVRFKNKADYWGVGPQVGVDGSFHLGWGFSIFSNSSIAFVYGNYDQEFKQTTSAGGRITAKHDSFSRQRAIGAIAIGLNWTHCFSNHYLLGFNLGWEGQYFWNQYQFRFAKDSTYHGDLTYTGLNAGIRFDF</sequence>
<name>A0ABS0B0N8_9BACT</name>
<evidence type="ECO:0008006" key="3">
    <source>
        <dbReference type="Google" id="ProtNLM"/>
    </source>
</evidence>
<gene>
    <name evidence="1" type="ORF">NEPTK9_001478</name>
</gene>
<dbReference type="InterPro" id="IPR007825">
    <property type="entry name" value="Major_OMP_Legionella"/>
</dbReference>
<evidence type="ECO:0000313" key="2">
    <source>
        <dbReference type="Proteomes" id="UP001194714"/>
    </source>
</evidence>
<reference evidence="1 2" key="1">
    <citation type="submission" date="2020-01" db="EMBL/GenBank/DDBJ databases">
        <title>Draft genome sequence of Cand. Neptunochlamydia vexilliferae K9.</title>
        <authorList>
            <person name="Schulz F."/>
            <person name="Koestlbacher S."/>
            <person name="Wascher F."/>
            <person name="Pizzetti I."/>
            <person name="Horn M."/>
        </authorList>
    </citation>
    <scope>NUCLEOTIDE SEQUENCE [LARGE SCALE GENOMIC DNA]</scope>
    <source>
        <strain evidence="1 2">K9</strain>
    </source>
</reference>
<protein>
    <recommendedName>
        <fullName evidence="3">MOMP-like family protein</fullName>
    </recommendedName>
</protein>
<organism evidence="1 2">
    <name type="scientific">Candidatus Neptunichlamydia vexilliferae</name>
    <dbReference type="NCBI Taxonomy" id="1651774"/>
    <lineage>
        <taxon>Bacteria</taxon>
        <taxon>Pseudomonadati</taxon>
        <taxon>Chlamydiota</taxon>
        <taxon>Chlamydiia</taxon>
        <taxon>Parachlamydiales</taxon>
        <taxon>Simkaniaceae</taxon>
        <taxon>Candidatus Neptunichlamydia</taxon>
    </lineage>
</organism>
<accession>A0ABS0B0N8</accession>
<keyword evidence="2" id="KW-1185">Reference proteome</keyword>
<proteinExistence type="predicted"/>
<evidence type="ECO:0000313" key="1">
    <source>
        <dbReference type="EMBL" id="MBF5059954.1"/>
    </source>
</evidence>
<dbReference type="Pfam" id="PF05150">
    <property type="entry name" value="Legionella_OMP"/>
    <property type="match status" value="1"/>
</dbReference>